<dbReference type="PANTHER" id="PTHR43095:SF5">
    <property type="entry name" value="XYLULOSE KINASE"/>
    <property type="match status" value="1"/>
</dbReference>
<evidence type="ECO:0000256" key="3">
    <source>
        <dbReference type="ARBA" id="ARBA00022679"/>
    </source>
</evidence>
<name>A0ABW3N1G1_9MICO</name>
<evidence type="ECO:0000256" key="2">
    <source>
        <dbReference type="ARBA" id="ARBA00022629"/>
    </source>
</evidence>
<evidence type="ECO:0000313" key="8">
    <source>
        <dbReference type="Proteomes" id="UP001597046"/>
    </source>
</evidence>
<proteinExistence type="inferred from homology"/>
<accession>A0ABW3N1G1</accession>
<feature type="domain" description="Carbohydrate kinase FGGY N-terminal" evidence="5">
    <location>
        <begin position="6"/>
        <end position="245"/>
    </location>
</feature>
<dbReference type="InterPro" id="IPR018485">
    <property type="entry name" value="FGGY_C"/>
</dbReference>
<dbReference type="InterPro" id="IPR050406">
    <property type="entry name" value="FGGY_Carb_Kinase"/>
</dbReference>
<evidence type="ECO:0000313" key="7">
    <source>
        <dbReference type="EMBL" id="MFD1056610.1"/>
    </source>
</evidence>
<dbReference type="Pfam" id="PF00370">
    <property type="entry name" value="FGGY_N"/>
    <property type="match status" value="1"/>
</dbReference>
<comment type="caution">
    <text evidence="7">The sequence shown here is derived from an EMBL/GenBank/DDBJ whole genome shotgun (WGS) entry which is preliminary data.</text>
</comment>
<organism evidence="7 8">
    <name type="scientific">Terrabacter terrigena</name>
    <dbReference type="NCBI Taxonomy" id="574718"/>
    <lineage>
        <taxon>Bacteria</taxon>
        <taxon>Bacillati</taxon>
        <taxon>Actinomycetota</taxon>
        <taxon>Actinomycetes</taxon>
        <taxon>Micrococcales</taxon>
        <taxon>Intrasporangiaceae</taxon>
        <taxon>Terrabacter</taxon>
    </lineage>
</organism>
<dbReference type="InterPro" id="IPR043129">
    <property type="entry name" value="ATPase_NBD"/>
</dbReference>
<evidence type="ECO:0000256" key="4">
    <source>
        <dbReference type="ARBA" id="ARBA00022777"/>
    </source>
</evidence>
<comment type="similarity">
    <text evidence="1">Belongs to the FGGY kinase family.</text>
</comment>
<gene>
    <name evidence="7" type="ORF">ACFQ2V_20080</name>
</gene>
<dbReference type="EC" id="2.7.1.17" evidence="7"/>
<evidence type="ECO:0000259" key="6">
    <source>
        <dbReference type="Pfam" id="PF02782"/>
    </source>
</evidence>
<dbReference type="EMBL" id="JBHTKH010000022">
    <property type="protein sequence ID" value="MFD1056610.1"/>
    <property type="molecule type" value="Genomic_DNA"/>
</dbReference>
<dbReference type="SUPFAM" id="SSF53067">
    <property type="entry name" value="Actin-like ATPase domain"/>
    <property type="match status" value="2"/>
</dbReference>
<dbReference type="Gene3D" id="3.30.420.40">
    <property type="match status" value="2"/>
</dbReference>
<dbReference type="RefSeq" id="WP_386054718.1">
    <property type="nucleotide sequence ID" value="NZ_JBHTKH010000022.1"/>
</dbReference>
<keyword evidence="8" id="KW-1185">Reference proteome</keyword>
<keyword evidence="2" id="KW-0119">Carbohydrate metabolism</keyword>
<dbReference type="GO" id="GO:0004856">
    <property type="term" value="F:D-xylulokinase activity"/>
    <property type="evidence" value="ECO:0007669"/>
    <property type="project" value="UniProtKB-EC"/>
</dbReference>
<evidence type="ECO:0000256" key="1">
    <source>
        <dbReference type="ARBA" id="ARBA00009156"/>
    </source>
</evidence>
<reference evidence="8" key="1">
    <citation type="journal article" date="2019" name="Int. J. Syst. Evol. Microbiol.">
        <title>The Global Catalogue of Microorganisms (GCM) 10K type strain sequencing project: providing services to taxonomists for standard genome sequencing and annotation.</title>
        <authorList>
            <consortium name="The Broad Institute Genomics Platform"/>
            <consortium name="The Broad Institute Genome Sequencing Center for Infectious Disease"/>
            <person name="Wu L."/>
            <person name="Ma J."/>
        </authorList>
    </citation>
    <scope>NUCLEOTIDE SEQUENCE [LARGE SCALE GENOMIC DNA]</scope>
    <source>
        <strain evidence="8">CCUG 57508</strain>
    </source>
</reference>
<dbReference type="PIRSF" id="PIRSF000538">
    <property type="entry name" value="GlpK"/>
    <property type="match status" value="1"/>
</dbReference>
<sequence length="509" mass="52711">MSGGLVMGVDLGTTGAKAVVVEIGTGMVVSRGYRAYPSASPLEGAHEQNPTDWWSAATAAIRQCLMEADPAAVRAVGLSGHMHALVLADVNDTWLRPAMTWADRRCTAQVQRLRRHQVFSQRCGNPVVEAFTAPKLAWVAENEPRCLEQAVRLVQPKDALRHELTGTWGTDLTDARGTLLFDVRRNKWDEELWRLCGADVALAPDVAGSSEVVGTVTQSAAGRTGLPPGVPVVAGASDVACSAMGAGLVSPGTLYVNAGTAAQILGAVDEVVDAAVFTFGRAASEGYLAMASVYAAGMSVDWAANTLLGRRFQTGSGSRGAMVEELARQSRPGADGVVFVPHLLGTSVPAHDASARGALVGLAAEHTSAAVARAILEGVAYSCAAAVKQIGEASGGTSRVRVGGGLARSEIWCEAMAAVHDVPLERVPDDASPLGAAMLAGMGLGAWQDVGEATDLCVRHLPLSSPAPEALGLYRRGYERYEAVSAALATLSRDPSNAGDVAEGAEPGD</sequence>
<keyword evidence="4" id="KW-0418">Kinase</keyword>
<dbReference type="InterPro" id="IPR000577">
    <property type="entry name" value="Carb_kinase_FGGY"/>
</dbReference>
<dbReference type="Pfam" id="PF02782">
    <property type="entry name" value="FGGY_C"/>
    <property type="match status" value="1"/>
</dbReference>
<evidence type="ECO:0000259" key="5">
    <source>
        <dbReference type="Pfam" id="PF00370"/>
    </source>
</evidence>
<dbReference type="InterPro" id="IPR018484">
    <property type="entry name" value="FGGY_N"/>
</dbReference>
<feature type="domain" description="Carbohydrate kinase FGGY C-terminal" evidence="6">
    <location>
        <begin position="277"/>
        <end position="443"/>
    </location>
</feature>
<keyword evidence="2" id="KW-0859">Xylose metabolism</keyword>
<protein>
    <submittedName>
        <fullName evidence="7">Xylulokinase</fullName>
        <ecNumber evidence="7">2.7.1.17</ecNumber>
    </submittedName>
</protein>
<keyword evidence="3 7" id="KW-0808">Transferase</keyword>
<dbReference type="Proteomes" id="UP001597046">
    <property type="component" value="Unassembled WGS sequence"/>
</dbReference>
<dbReference type="CDD" id="cd07808">
    <property type="entry name" value="ASKHA_NBD_FGGY_EcXK-like"/>
    <property type="match status" value="1"/>
</dbReference>
<dbReference type="PANTHER" id="PTHR43095">
    <property type="entry name" value="SUGAR KINASE"/>
    <property type="match status" value="1"/>
</dbReference>